<accession>A0AAE0PND8</accession>
<dbReference type="SMART" id="SM00667">
    <property type="entry name" value="LisH"/>
    <property type="match status" value="1"/>
</dbReference>
<feature type="region of interest" description="Disordered" evidence="2">
    <location>
        <begin position="1"/>
        <end position="85"/>
    </location>
</feature>
<dbReference type="InterPro" id="IPR024964">
    <property type="entry name" value="CTLH/CRA"/>
</dbReference>
<evidence type="ECO:0000259" key="4">
    <source>
        <dbReference type="PROSITE" id="PS50897"/>
    </source>
</evidence>
<dbReference type="InterPro" id="IPR003877">
    <property type="entry name" value="SPRY_dom"/>
</dbReference>
<dbReference type="InterPro" id="IPR013144">
    <property type="entry name" value="CRA_dom"/>
</dbReference>
<evidence type="ECO:0000256" key="2">
    <source>
        <dbReference type="SAM" id="MobiDB-lite"/>
    </source>
</evidence>
<reference evidence="5" key="2">
    <citation type="submission" date="2023-07" db="EMBL/GenBank/DDBJ databases">
        <authorList>
            <consortium name="Lawrence Berkeley National Laboratory"/>
            <person name="Haridas S."/>
            <person name="Hensen N."/>
            <person name="Bonometti L."/>
            <person name="Westerberg I."/>
            <person name="Brannstrom I.O."/>
            <person name="Guillou S."/>
            <person name="Cros-Aarteil S."/>
            <person name="Calhoun S."/>
            <person name="Kuo A."/>
            <person name="Mondo S."/>
            <person name="Pangilinan J."/>
            <person name="Riley R."/>
            <person name="LaButti K."/>
            <person name="Andreopoulos B."/>
            <person name="Lipzen A."/>
            <person name="Chen C."/>
            <person name="Yanf M."/>
            <person name="Daum C."/>
            <person name="Ng V."/>
            <person name="Clum A."/>
            <person name="Steindorff A."/>
            <person name="Ohm R."/>
            <person name="Martin F."/>
            <person name="Silar P."/>
            <person name="Natvig D."/>
            <person name="Lalanne C."/>
            <person name="Gautier V."/>
            <person name="Ament-velasquez S.L."/>
            <person name="Kruys A."/>
            <person name="Hutchinson M.I."/>
            <person name="Powell A.J."/>
            <person name="Barry K."/>
            <person name="Miller A.N."/>
            <person name="Grigoriev I.V."/>
            <person name="Debuchy R."/>
            <person name="Gladieux P."/>
            <person name="Thoren M.H."/>
            <person name="Johannesson H."/>
        </authorList>
    </citation>
    <scope>NUCLEOTIDE SEQUENCE</scope>
    <source>
        <strain evidence="5">FGSC 1904</strain>
    </source>
</reference>
<dbReference type="AlphaFoldDB" id="A0AAE0PND8"/>
<dbReference type="InterPro" id="IPR050618">
    <property type="entry name" value="Ubq-SigPath_Reg"/>
</dbReference>
<feature type="region of interest" description="Disordered" evidence="2">
    <location>
        <begin position="544"/>
        <end position="595"/>
    </location>
</feature>
<dbReference type="PROSITE" id="PS50896">
    <property type="entry name" value="LISH"/>
    <property type="match status" value="1"/>
</dbReference>
<comment type="caution">
    <text evidence="5">The sequence shown here is derived from an EMBL/GenBank/DDBJ whole genome shotgun (WGS) entry which is preliminary data.</text>
</comment>
<dbReference type="SMART" id="SM00668">
    <property type="entry name" value="CTLH"/>
    <property type="match status" value="1"/>
</dbReference>
<dbReference type="Gene3D" id="2.60.120.920">
    <property type="match status" value="1"/>
</dbReference>
<sequence length="726" mass="79819">MTNPNPFQRRNISYNSAPHRSRLVPSSGFSHLLNPSPDSGSHGNGASSHPGASFSSLDAGSAHSGNAPQGLDEGRGPQQTSGVNLPSFSRAFDMFTSKEPLLAGPNMTYNGFGPTAAANKTGFLAPSYLRGSGYLEKLAEQHKAKLMADREMNMSKGPAVSAFAGSTGSVENRAVTLHNKLPSGIHRGVSLNLIERPPASAELEEDIVSPLPTRWNSDDKDHNVEVFGDGYEVKYTGAKGSDHEAGAIRADNPMPSQCGIYYFEVMVLSKKREDTVIAIGFETRKASLSRFPGWEGESWAYHGNDGKIFASGNNGSRPYGPIYSAGDTVGCLVNFRTNQVLFTRNGDELGMAFKDPIFKDITKSFYPAIGLKRPGDHVWANFGQVPFQFDIDGYMKKQQKLVEDKIRSTDASSLAPPLNDTELIQQLVLQFLQHDGYVGTARAFAEEIHREKQALNMDADVPVEGVNIKDDEDANNRQQIRRAILEGDIDRALTYTNQFYPKVLKENGQVYFRLRCRKFIEMIRREAEINSSLQEAGVKAKTISQAQYRPGSDTQRTYDQHPGGGEDELMTEGEEEMMDTEEDGTEEHSTRPGNYEDETMGMIADGVSDLCQDALQYGQELRDEFKDDSSPEVSKHLNEIFALMAYSNPLEVKEVAHLLDRKGRVAVAEELNSAILTSLGKSSRAALENLFAQTTVLLEDLRKDGGDGAFVTTQSVIDEIPKAQIN</sequence>
<organism evidence="5 6">
    <name type="scientific">Sordaria brevicollis</name>
    <dbReference type="NCBI Taxonomy" id="83679"/>
    <lineage>
        <taxon>Eukaryota</taxon>
        <taxon>Fungi</taxon>
        <taxon>Dikarya</taxon>
        <taxon>Ascomycota</taxon>
        <taxon>Pezizomycotina</taxon>
        <taxon>Sordariomycetes</taxon>
        <taxon>Sordariomycetidae</taxon>
        <taxon>Sordariales</taxon>
        <taxon>Sordariaceae</taxon>
        <taxon>Sordaria</taxon>
    </lineage>
</organism>
<dbReference type="InterPro" id="IPR006595">
    <property type="entry name" value="CTLH_C"/>
</dbReference>
<feature type="compositionally biased region" description="Polar residues" evidence="2">
    <location>
        <begin position="36"/>
        <end position="47"/>
    </location>
</feature>
<dbReference type="Pfam" id="PF08513">
    <property type="entry name" value="LisH"/>
    <property type="match status" value="1"/>
</dbReference>
<dbReference type="Proteomes" id="UP001281003">
    <property type="component" value="Unassembled WGS sequence"/>
</dbReference>
<dbReference type="InterPro" id="IPR006594">
    <property type="entry name" value="LisH"/>
</dbReference>
<feature type="compositionally biased region" description="Acidic residues" evidence="2">
    <location>
        <begin position="565"/>
        <end position="585"/>
    </location>
</feature>
<feature type="domain" description="CTLH" evidence="4">
    <location>
        <begin position="473"/>
        <end position="530"/>
    </location>
</feature>
<feature type="domain" description="B30.2/SPRY" evidence="3">
    <location>
        <begin position="193"/>
        <end position="387"/>
    </location>
</feature>
<keyword evidence="6" id="KW-1185">Reference proteome</keyword>
<gene>
    <name evidence="5" type="ORF">B0T20DRAFT_16348</name>
</gene>
<dbReference type="PANTHER" id="PTHR12864">
    <property type="entry name" value="RAN BINDING PROTEIN 9-RELATED"/>
    <property type="match status" value="1"/>
</dbReference>
<dbReference type="Pfam" id="PF10607">
    <property type="entry name" value="CTLH"/>
    <property type="match status" value="1"/>
</dbReference>
<protein>
    <submittedName>
        <fullName evidence="5">CTLH/CRA C-terminal to lish motif domain-containing protein</fullName>
    </submittedName>
</protein>
<evidence type="ECO:0000313" key="6">
    <source>
        <dbReference type="Proteomes" id="UP001281003"/>
    </source>
</evidence>
<evidence type="ECO:0000256" key="1">
    <source>
        <dbReference type="ARBA" id="ARBA00002343"/>
    </source>
</evidence>
<feature type="compositionally biased region" description="Polar residues" evidence="2">
    <location>
        <begin position="544"/>
        <end position="557"/>
    </location>
</feature>
<reference evidence="5" key="1">
    <citation type="journal article" date="2023" name="Mol. Phylogenet. Evol.">
        <title>Genome-scale phylogeny and comparative genomics of the fungal order Sordariales.</title>
        <authorList>
            <person name="Hensen N."/>
            <person name="Bonometti L."/>
            <person name="Westerberg I."/>
            <person name="Brannstrom I.O."/>
            <person name="Guillou S."/>
            <person name="Cros-Aarteil S."/>
            <person name="Calhoun S."/>
            <person name="Haridas S."/>
            <person name="Kuo A."/>
            <person name="Mondo S."/>
            <person name="Pangilinan J."/>
            <person name="Riley R."/>
            <person name="LaButti K."/>
            <person name="Andreopoulos B."/>
            <person name="Lipzen A."/>
            <person name="Chen C."/>
            <person name="Yan M."/>
            <person name="Daum C."/>
            <person name="Ng V."/>
            <person name="Clum A."/>
            <person name="Steindorff A."/>
            <person name="Ohm R.A."/>
            <person name="Martin F."/>
            <person name="Silar P."/>
            <person name="Natvig D.O."/>
            <person name="Lalanne C."/>
            <person name="Gautier V."/>
            <person name="Ament-Velasquez S.L."/>
            <person name="Kruys A."/>
            <person name="Hutchinson M.I."/>
            <person name="Powell A.J."/>
            <person name="Barry K."/>
            <person name="Miller A.N."/>
            <person name="Grigoriev I.V."/>
            <person name="Debuchy R."/>
            <person name="Gladieux P."/>
            <person name="Hiltunen Thoren M."/>
            <person name="Johannesson H."/>
        </authorList>
    </citation>
    <scope>NUCLEOTIDE SEQUENCE</scope>
    <source>
        <strain evidence="5">FGSC 1904</strain>
    </source>
</reference>
<dbReference type="PROSITE" id="PS50188">
    <property type="entry name" value="B302_SPRY"/>
    <property type="match status" value="1"/>
</dbReference>
<evidence type="ECO:0000313" key="5">
    <source>
        <dbReference type="EMBL" id="KAK3403069.1"/>
    </source>
</evidence>
<dbReference type="PROSITE" id="PS50897">
    <property type="entry name" value="CTLH"/>
    <property type="match status" value="1"/>
</dbReference>
<dbReference type="SMART" id="SM00757">
    <property type="entry name" value="CRA"/>
    <property type="match status" value="1"/>
</dbReference>
<dbReference type="CDD" id="cd12909">
    <property type="entry name" value="SPRY_RanBP9_10"/>
    <property type="match status" value="1"/>
</dbReference>
<dbReference type="EMBL" id="JAUTDP010000001">
    <property type="protein sequence ID" value="KAK3403069.1"/>
    <property type="molecule type" value="Genomic_DNA"/>
</dbReference>
<feature type="compositionally biased region" description="Polar residues" evidence="2">
    <location>
        <begin position="1"/>
        <end position="18"/>
    </location>
</feature>
<dbReference type="InterPro" id="IPR035782">
    <property type="entry name" value="SPRY_RanBP9/10"/>
</dbReference>
<dbReference type="Pfam" id="PF00622">
    <property type="entry name" value="SPRY"/>
    <property type="match status" value="1"/>
</dbReference>
<dbReference type="InterPro" id="IPR043136">
    <property type="entry name" value="B30.2/SPRY_sf"/>
</dbReference>
<name>A0AAE0PND8_SORBR</name>
<comment type="function">
    <text evidence="1">Involved in the proteasome-dependent degradation of fructose-1,6-bisphosphatase.</text>
</comment>
<dbReference type="InterPro" id="IPR013320">
    <property type="entry name" value="ConA-like_dom_sf"/>
</dbReference>
<dbReference type="InterPro" id="IPR001870">
    <property type="entry name" value="B30.2/SPRY"/>
</dbReference>
<evidence type="ECO:0000259" key="3">
    <source>
        <dbReference type="PROSITE" id="PS50188"/>
    </source>
</evidence>
<dbReference type="SUPFAM" id="SSF49899">
    <property type="entry name" value="Concanavalin A-like lectins/glucanases"/>
    <property type="match status" value="1"/>
</dbReference>
<feature type="compositionally biased region" description="Polar residues" evidence="2">
    <location>
        <begin position="53"/>
        <end position="67"/>
    </location>
</feature>
<dbReference type="SMART" id="SM00449">
    <property type="entry name" value="SPRY"/>
    <property type="match status" value="1"/>
</dbReference>
<proteinExistence type="predicted"/>